<protein>
    <recommendedName>
        <fullName evidence="3">Arylamine N-acetyltransferase</fullName>
    </recommendedName>
</protein>
<dbReference type="Gene3D" id="3.30.2140.20">
    <property type="match status" value="1"/>
</dbReference>
<dbReference type="EMBL" id="LILD01000001">
    <property type="protein sequence ID" value="KOO38973.1"/>
    <property type="molecule type" value="Genomic_DNA"/>
</dbReference>
<accession>A0A0M0KKR6</accession>
<gene>
    <name evidence="2" type="ORF">AMD02_08930</name>
</gene>
<dbReference type="PATRIC" id="fig|136160.3.peg.2135"/>
<dbReference type="PANTHER" id="PTHR11786:SF0">
    <property type="entry name" value="ARYLAMINE N-ACETYLTRANSFERASE 4-RELATED"/>
    <property type="match status" value="1"/>
</dbReference>
<evidence type="ECO:0008006" key="3">
    <source>
        <dbReference type="Google" id="ProtNLM"/>
    </source>
</evidence>
<dbReference type="InterPro" id="IPR001447">
    <property type="entry name" value="Arylamine_N-AcTrfase"/>
</dbReference>
<sequence length="276" mass="31784">MDYQLNCVKNYLSLLQLPINQPSYDYLARICQAHLSTFPFENISKLLFFRNRQIGIPTMEQFLSHYKSYHYGGTCYTLNANLFRLLQALGFDTYPVMLGGEHLGIIVQMDDEPFYVDCGATAPLFSPVRLEGPATTSTRFGRDVVLLQPDDTPPFNYKYIRIIDGKQSGNTWYFHSHDKKTINDFLPALERSYQLGTTFMSILRCHLYQPDQKRSVSLVNSRLTVRYDNGETVVTMLESEQEIEEVLSDEFKLSRLPVRKAIAVLKQLSVDLFTES</sequence>
<dbReference type="InterPro" id="IPR053710">
    <property type="entry name" value="Arylamine_NAT_domain_sf"/>
</dbReference>
<evidence type="ECO:0000256" key="1">
    <source>
        <dbReference type="ARBA" id="ARBA00006547"/>
    </source>
</evidence>
<dbReference type="GO" id="GO:0016407">
    <property type="term" value="F:acetyltransferase activity"/>
    <property type="evidence" value="ECO:0007669"/>
    <property type="project" value="InterPro"/>
</dbReference>
<dbReference type="AlphaFoldDB" id="A0A0M0KKR6"/>
<comment type="similarity">
    <text evidence="1">Belongs to the arylamine N-acetyltransferase family.</text>
</comment>
<proteinExistence type="inferred from homology"/>
<evidence type="ECO:0000313" key="2">
    <source>
        <dbReference type="EMBL" id="KOO38973.1"/>
    </source>
</evidence>
<reference evidence="2" key="1">
    <citation type="submission" date="2015-08" db="EMBL/GenBank/DDBJ databases">
        <title>Complete DNA Sequence of Pseudomonas syringae pv. actinidiae, the Causal Agent of Kiwifruit Canker Disease.</title>
        <authorList>
            <person name="Rikkerink E.H.A."/>
            <person name="Fineran P.C."/>
        </authorList>
    </citation>
    <scope>NUCLEOTIDE SEQUENCE</scope>
    <source>
        <strain evidence="2">DSM 13666</strain>
    </source>
</reference>
<dbReference type="InterPro" id="IPR038765">
    <property type="entry name" value="Papain-like_cys_pep_sf"/>
</dbReference>
<comment type="caution">
    <text evidence="2">The sequence shown here is derived from an EMBL/GenBank/DDBJ whole genome shotgun (WGS) entry which is preliminary data.</text>
</comment>
<name>A0A0M0KKR6_ALKHA</name>
<dbReference type="GeneID" id="87597727"/>
<dbReference type="PANTHER" id="PTHR11786">
    <property type="entry name" value="N-HYDROXYARYLAMINE O-ACETYLTRANSFERASE"/>
    <property type="match status" value="1"/>
</dbReference>
<dbReference type="Pfam" id="PF00797">
    <property type="entry name" value="Acetyltransf_2"/>
    <property type="match status" value="1"/>
</dbReference>
<organism evidence="2">
    <name type="scientific">Halalkalibacterium halodurans</name>
    <name type="common">Bacillus halodurans</name>
    <dbReference type="NCBI Taxonomy" id="86665"/>
    <lineage>
        <taxon>Bacteria</taxon>
        <taxon>Bacillati</taxon>
        <taxon>Bacillota</taxon>
        <taxon>Bacilli</taxon>
        <taxon>Bacillales</taxon>
        <taxon>Bacillaceae</taxon>
        <taxon>Halalkalibacterium (ex Joshi et al. 2022)</taxon>
    </lineage>
</organism>
<dbReference type="RefSeq" id="WP_053431072.1">
    <property type="nucleotide sequence ID" value="NZ_CP040441.1"/>
</dbReference>
<dbReference type="SUPFAM" id="SSF54001">
    <property type="entry name" value="Cysteine proteinases"/>
    <property type="match status" value="1"/>
</dbReference>